<dbReference type="InterPro" id="IPR043777">
    <property type="entry name" value="DUF5719"/>
</dbReference>
<gene>
    <name evidence="2" type="ORF">LVY72_01560</name>
</gene>
<proteinExistence type="predicted"/>
<protein>
    <submittedName>
        <fullName evidence="2">DUF5719 family protein</fullName>
    </submittedName>
</protein>
<feature type="compositionally biased region" description="Polar residues" evidence="1">
    <location>
        <begin position="120"/>
        <end position="132"/>
    </location>
</feature>
<dbReference type="Pfam" id="PF18986">
    <property type="entry name" value="DUF5719"/>
    <property type="match status" value="1"/>
</dbReference>
<keyword evidence="3" id="KW-1185">Reference proteome</keyword>
<comment type="caution">
    <text evidence="2">The sequence shown here is derived from an EMBL/GenBank/DDBJ whole genome shotgun (WGS) entry which is preliminary data.</text>
</comment>
<feature type="compositionally biased region" description="Low complexity" evidence="1">
    <location>
        <begin position="12"/>
        <end position="22"/>
    </location>
</feature>
<feature type="region of interest" description="Disordered" evidence="1">
    <location>
        <begin position="1"/>
        <end position="215"/>
    </location>
</feature>
<dbReference type="RefSeq" id="WP_237817689.1">
    <property type="nucleotide sequence ID" value="NZ_JAKLTQ010000001.1"/>
</dbReference>
<accession>A0ABS9L1L8</accession>
<feature type="compositionally biased region" description="Basic residues" evidence="1">
    <location>
        <begin position="185"/>
        <end position="196"/>
    </location>
</feature>
<feature type="compositionally biased region" description="Low complexity" evidence="1">
    <location>
        <begin position="109"/>
        <end position="118"/>
    </location>
</feature>
<feature type="compositionally biased region" description="Low complexity" evidence="1">
    <location>
        <begin position="146"/>
        <end position="165"/>
    </location>
</feature>
<dbReference type="EMBL" id="JAKLTQ010000001">
    <property type="protein sequence ID" value="MCG2620592.1"/>
    <property type="molecule type" value="Genomic_DNA"/>
</dbReference>
<dbReference type="Proteomes" id="UP001165368">
    <property type="component" value="Unassembled WGS sequence"/>
</dbReference>
<evidence type="ECO:0000313" key="3">
    <source>
        <dbReference type="Proteomes" id="UP001165368"/>
    </source>
</evidence>
<evidence type="ECO:0000313" key="2">
    <source>
        <dbReference type="EMBL" id="MCG2620592.1"/>
    </source>
</evidence>
<feature type="compositionally biased region" description="Basic residues" evidence="1">
    <location>
        <begin position="51"/>
        <end position="69"/>
    </location>
</feature>
<name>A0ABS9L1L8_9MICC</name>
<sequence length="739" mass="71606">MTDKPAQPQPESGAAGRAAAAPGIGGSGAAPASEGAGSGAAGHGPAAVSGRRAHRKDSGRSGLRWRKARPAAQPPADTGSVTPAPAASPGAAAGEPTGARPSNVDEAEASAGSSSAAAKPSTTGEPSTTAASGRTEGTAPVPLATPSGSTAAGSQPAASGAGSAKPGHHGGTAPASADTAAGKPAARKPTARKPKERKPAARNPDGSKPAVRPADGRRSAWGIAAGVGLLAVAGAAAAAGSVWDIEGAAAEVPAVSAAVAAGNFTGVCPEPLRLLDSTADETDPQFSPVSESARSRARAVVFSDLGGVLPGSRLAELGARNPLVTIAKSSGDSSTAVRGSSDDGQTKLLAGVVSGQALTEPTVLSVEPIGGQQALAGAAMTYQAGDGDLRGLAAANCTAPANDFWLLGAATTVGATAVLDLHNPTQTPSTINLELVGAGGRIQAAGTRGLLLAPGESRAIVLGGLAAKQESLAVHVRTSGGPVSGTIQQSFLRGLAPGGVELLTPTADAAVEQVVTGVQIQGGKPAGSRAQTGGGSAKPALAVAVPGRQDARLQIQVFGKDGEARLPGGGALTAAAGTVTEVPLDALPAGTYSIRIASDVSVVAAARVSRTAGKDTPPDFAWSPAAGRLGSEHLAVVPGGTASRLVFGAPAGDATVKLVPVDRDGKPGKEQVIHVPGGSTVAVDPKAGGADPAAVVVSASGEPVYGAQVLTGADRADVSVLPVPPGVQGRQSVPVYLGY</sequence>
<feature type="compositionally biased region" description="Low complexity" evidence="1">
    <location>
        <begin position="78"/>
        <end position="99"/>
    </location>
</feature>
<evidence type="ECO:0000256" key="1">
    <source>
        <dbReference type="SAM" id="MobiDB-lite"/>
    </source>
</evidence>
<organism evidence="2 3">
    <name type="scientific">Arthrobacter hankyongi</name>
    <dbReference type="NCBI Taxonomy" id="2904801"/>
    <lineage>
        <taxon>Bacteria</taxon>
        <taxon>Bacillati</taxon>
        <taxon>Actinomycetota</taxon>
        <taxon>Actinomycetes</taxon>
        <taxon>Micrococcales</taxon>
        <taxon>Micrococcaceae</taxon>
        <taxon>Arthrobacter</taxon>
    </lineage>
</organism>
<reference evidence="2" key="1">
    <citation type="submission" date="2022-01" db="EMBL/GenBank/DDBJ databases">
        <authorList>
            <person name="Jo J.-H."/>
            <person name="Im W.-T."/>
        </authorList>
    </citation>
    <scope>NUCLEOTIDE SEQUENCE</scope>
    <source>
        <strain evidence="2">I2-34</strain>
    </source>
</reference>